<dbReference type="Proteomes" id="UP000324222">
    <property type="component" value="Unassembled WGS sequence"/>
</dbReference>
<comment type="caution">
    <text evidence="1">The sequence shown here is derived from an EMBL/GenBank/DDBJ whole genome shotgun (WGS) entry which is preliminary data.</text>
</comment>
<name>A0A5B7J7X4_PORTR</name>
<organism evidence="1 2">
    <name type="scientific">Portunus trituberculatus</name>
    <name type="common">Swimming crab</name>
    <name type="synonym">Neptunus trituberculatus</name>
    <dbReference type="NCBI Taxonomy" id="210409"/>
    <lineage>
        <taxon>Eukaryota</taxon>
        <taxon>Metazoa</taxon>
        <taxon>Ecdysozoa</taxon>
        <taxon>Arthropoda</taxon>
        <taxon>Crustacea</taxon>
        <taxon>Multicrustacea</taxon>
        <taxon>Malacostraca</taxon>
        <taxon>Eumalacostraca</taxon>
        <taxon>Eucarida</taxon>
        <taxon>Decapoda</taxon>
        <taxon>Pleocyemata</taxon>
        <taxon>Brachyura</taxon>
        <taxon>Eubrachyura</taxon>
        <taxon>Portunoidea</taxon>
        <taxon>Portunidae</taxon>
        <taxon>Portuninae</taxon>
        <taxon>Portunus</taxon>
    </lineage>
</organism>
<keyword evidence="2" id="KW-1185">Reference proteome</keyword>
<sequence length="118" mass="13028">MSGRSDSSGSATHWTSRTVIGMKNGSVIKQSRCHLLFTQSNGIPSLMYHVVNYLLIQPRKDLVSFHEKGNTSNCGNSINSPRLVPLTRPSQSRQTTITPSTLHFMEIAIKVVGRAMQT</sequence>
<evidence type="ECO:0000313" key="1">
    <source>
        <dbReference type="EMBL" id="MPC89028.1"/>
    </source>
</evidence>
<protein>
    <submittedName>
        <fullName evidence="1">Uncharacterized protein</fullName>
    </submittedName>
</protein>
<dbReference type="AlphaFoldDB" id="A0A5B7J7X4"/>
<accession>A0A5B7J7X4</accession>
<gene>
    <name evidence="1" type="ORF">E2C01_083956</name>
</gene>
<reference evidence="1 2" key="1">
    <citation type="submission" date="2019-05" db="EMBL/GenBank/DDBJ databases">
        <title>Another draft genome of Portunus trituberculatus and its Hox gene families provides insights of decapod evolution.</title>
        <authorList>
            <person name="Jeong J.-H."/>
            <person name="Song I."/>
            <person name="Kim S."/>
            <person name="Choi T."/>
            <person name="Kim D."/>
            <person name="Ryu S."/>
            <person name="Kim W."/>
        </authorList>
    </citation>
    <scope>NUCLEOTIDE SEQUENCE [LARGE SCALE GENOMIC DNA]</scope>
    <source>
        <tissue evidence="1">Muscle</tissue>
    </source>
</reference>
<proteinExistence type="predicted"/>
<dbReference type="EMBL" id="VSRR010079691">
    <property type="protein sequence ID" value="MPC89028.1"/>
    <property type="molecule type" value="Genomic_DNA"/>
</dbReference>
<evidence type="ECO:0000313" key="2">
    <source>
        <dbReference type="Proteomes" id="UP000324222"/>
    </source>
</evidence>